<sequence length="261" mass="30536">MSAKLSVLMITKNAAETLEKSLASVKKIADEIIIVDSKSTDRTVEIAKNYLAKVYVKEFTDIGKQRIFGLSKATGKWVLILDCDEIVSEKLMKEIKSKIENARIKINGYYISYQNFFLNKPLQYGGEDYKMLRLFRRVKLYIEPSLVHNKIEVRDERIGCLKGKIFHHSYRSFPQMFGKFTDYGIRMAKEKYLAGEKSSFKKIFIYPTHIFWARFFEDKGYEDGLFRIPLDLGFAYMEFITYVSLLYYNVIKSKGKNQKSK</sequence>
<evidence type="ECO:0000256" key="1">
    <source>
        <dbReference type="SAM" id="Phobius"/>
    </source>
</evidence>
<dbReference type="InterPro" id="IPR001173">
    <property type="entry name" value="Glyco_trans_2-like"/>
</dbReference>
<dbReference type="Pfam" id="PF00535">
    <property type="entry name" value="Glycos_transf_2"/>
    <property type="match status" value="1"/>
</dbReference>
<dbReference type="InterPro" id="IPR029044">
    <property type="entry name" value="Nucleotide-diphossugar_trans"/>
</dbReference>
<accession>A0A0G0A7Q3</accession>
<evidence type="ECO:0000259" key="2">
    <source>
        <dbReference type="Pfam" id="PF00535"/>
    </source>
</evidence>
<feature type="transmembrane region" description="Helical" evidence="1">
    <location>
        <begin position="233"/>
        <end position="251"/>
    </location>
</feature>
<dbReference type="Proteomes" id="UP000034045">
    <property type="component" value="Unassembled WGS sequence"/>
</dbReference>
<keyword evidence="1" id="KW-0472">Membrane</keyword>
<keyword evidence="3" id="KW-0808">Transferase</keyword>
<evidence type="ECO:0000313" key="4">
    <source>
        <dbReference type="Proteomes" id="UP000034045"/>
    </source>
</evidence>
<protein>
    <submittedName>
        <fullName evidence="3">Glycosyl transferase, group 2 family</fullName>
    </submittedName>
</protein>
<dbReference type="AlphaFoldDB" id="A0A0G0A7Q3"/>
<feature type="domain" description="Glycosyltransferase 2-like" evidence="2">
    <location>
        <begin position="6"/>
        <end position="124"/>
    </location>
</feature>
<name>A0A0G0A7Q3_9BACT</name>
<gene>
    <name evidence="3" type="ORF">UR42_C0004G0007</name>
</gene>
<keyword evidence="1" id="KW-0812">Transmembrane</keyword>
<dbReference type="PANTHER" id="PTHR43630:SF2">
    <property type="entry name" value="GLYCOSYLTRANSFERASE"/>
    <property type="match status" value="1"/>
</dbReference>
<organism evidence="3 4">
    <name type="scientific">Candidatus Roizmanbacteria bacterium GW2011_GWA2_33_33</name>
    <dbReference type="NCBI Taxonomy" id="1618476"/>
    <lineage>
        <taxon>Bacteria</taxon>
        <taxon>Candidatus Roizmaniibacteriota</taxon>
    </lineage>
</organism>
<comment type="caution">
    <text evidence="3">The sequence shown here is derived from an EMBL/GenBank/DDBJ whole genome shotgun (WGS) entry which is preliminary data.</text>
</comment>
<dbReference type="CDD" id="cd02511">
    <property type="entry name" value="Beta4Glucosyltransferase"/>
    <property type="match status" value="1"/>
</dbReference>
<evidence type="ECO:0000313" key="3">
    <source>
        <dbReference type="EMBL" id="KKP52804.1"/>
    </source>
</evidence>
<dbReference type="PANTHER" id="PTHR43630">
    <property type="entry name" value="POLY-BETA-1,6-N-ACETYL-D-GLUCOSAMINE SYNTHASE"/>
    <property type="match status" value="1"/>
</dbReference>
<dbReference type="EMBL" id="LBPD01000004">
    <property type="protein sequence ID" value="KKP52804.1"/>
    <property type="molecule type" value="Genomic_DNA"/>
</dbReference>
<dbReference type="Gene3D" id="3.90.550.10">
    <property type="entry name" value="Spore Coat Polysaccharide Biosynthesis Protein SpsA, Chain A"/>
    <property type="match status" value="1"/>
</dbReference>
<proteinExistence type="predicted"/>
<dbReference type="SUPFAM" id="SSF53448">
    <property type="entry name" value="Nucleotide-diphospho-sugar transferases"/>
    <property type="match status" value="1"/>
</dbReference>
<keyword evidence="1" id="KW-1133">Transmembrane helix</keyword>
<reference evidence="3 4" key="1">
    <citation type="journal article" date="2015" name="Nature">
        <title>rRNA introns, odd ribosomes, and small enigmatic genomes across a large radiation of phyla.</title>
        <authorList>
            <person name="Brown C.T."/>
            <person name="Hug L.A."/>
            <person name="Thomas B.C."/>
            <person name="Sharon I."/>
            <person name="Castelle C.J."/>
            <person name="Singh A."/>
            <person name="Wilkins M.J."/>
            <person name="Williams K.H."/>
            <person name="Banfield J.F."/>
        </authorList>
    </citation>
    <scope>NUCLEOTIDE SEQUENCE [LARGE SCALE GENOMIC DNA]</scope>
</reference>
<dbReference type="GO" id="GO:0016740">
    <property type="term" value="F:transferase activity"/>
    <property type="evidence" value="ECO:0007669"/>
    <property type="project" value="UniProtKB-KW"/>
</dbReference>